<comment type="subcellular location">
    <subcellularLocation>
        <location evidence="1">Cell membrane</location>
        <topology evidence="1">Multi-pass membrane protein</topology>
    </subcellularLocation>
</comment>
<dbReference type="PANTHER" id="PTHR37937:SF1">
    <property type="entry name" value="CONJUGATIVE TRANSFER: DNA TRANSPORT"/>
    <property type="match status" value="1"/>
</dbReference>
<dbReference type="PANTHER" id="PTHR37937">
    <property type="entry name" value="CONJUGATIVE TRANSFER: DNA TRANSPORT"/>
    <property type="match status" value="1"/>
</dbReference>
<evidence type="ECO:0000313" key="8">
    <source>
        <dbReference type="Proteomes" id="UP000198767"/>
    </source>
</evidence>
<dbReference type="InterPro" id="IPR027417">
    <property type="entry name" value="P-loop_NTPase"/>
</dbReference>
<keyword evidence="5" id="KW-1133">Transmembrane helix</keyword>
<evidence type="ECO:0000256" key="5">
    <source>
        <dbReference type="ARBA" id="ARBA00022989"/>
    </source>
</evidence>
<dbReference type="SUPFAM" id="SSF52540">
    <property type="entry name" value="P-loop containing nucleoside triphosphate hydrolases"/>
    <property type="match status" value="1"/>
</dbReference>
<reference evidence="7 8" key="1">
    <citation type="submission" date="2016-10" db="EMBL/GenBank/DDBJ databases">
        <authorList>
            <person name="de Groot N.N."/>
        </authorList>
    </citation>
    <scope>NUCLEOTIDE SEQUENCE [LARGE SCALE GENOMIC DNA]</scope>
    <source>
        <strain evidence="7 8">U95</strain>
    </source>
</reference>
<dbReference type="STRING" id="1156985.SAMN04488118_1273"/>
<dbReference type="AlphaFoldDB" id="A0A1G5RJQ3"/>
<proteinExistence type="inferred from homology"/>
<name>A0A1G5RJQ3_9RHOB</name>
<dbReference type="OrthoDB" id="9759295at2"/>
<protein>
    <submittedName>
        <fullName evidence="7">Type IV secretion system protein VirD4</fullName>
    </submittedName>
</protein>
<sequence length="474" mass="52257">MPPYMRPSPPSAEWMQPDELQSEDYHFEAGKILLGRTKDGRKIGVDDNRHVVTIAGSRAGKSATSLMSNLLTWTGSVLTIDPKGELATNTAKHRAQMGQDVYILDPFGEVSGDAAKYRADFDPLAEIFAGDEMDIVDNAMLIAEALIVPDKGAKSDHWSLSAKNLLRGLILLAVNRQQTQDITASLNEVREWVTAPTGDDDSTPDGDRLWLSTLFTVMMDNPDAFDGALAGVGGTMKGKPQDERGSIISTAVEQTSFLDSTPMKAHLAPSKLKTLRTLKRKPTTIYLVLPASRMATHFRWLRTIITLAMSALENEPQPEGTPPVLFILEEFPQLGYMRQLEAAAGLMAGYNVKLWTVMQDLSQIKALYRDSWETFLGNAGVVEAFGNTDSTTLEYLSKRLGMTLAVQQQPENLSLSAQQGGMPRDRDTVVTVPLMASHEIAIGFSRDMQNKLVMIAGKKPFILRRIFWKDLLNG</sequence>
<keyword evidence="3" id="KW-1003">Cell membrane</keyword>
<organism evidence="7 8">
    <name type="scientific">Epibacterium ulvae</name>
    <dbReference type="NCBI Taxonomy" id="1156985"/>
    <lineage>
        <taxon>Bacteria</taxon>
        <taxon>Pseudomonadati</taxon>
        <taxon>Pseudomonadota</taxon>
        <taxon>Alphaproteobacteria</taxon>
        <taxon>Rhodobacterales</taxon>
        <taxon>Roseobacteraceae</taxon>
        <taxon>Epibacterium</taxon>
    </lineage>
</organism>
<dbReference type="Gene3D" id="3.40.50.300">
    <property type="entry name" value="P-loop containing nucleotide triphosphate hydrolases"/>
    <property type="match status" value="1"/>
</dbReference>
<dbReference type="GO" id="GO:0005886">
    <property type="term" value="C:plasma membrane"/>
    <property type="evidence" value="ECO:0007669"/>
    <property type="project" value="UniProtKB-SubCell"/>
</dbReference>
<evidence type="ECO:0000256" key="4">
    <source>
        <dbReference type="ARBA" id="ARBA00022692"/>
    </source>
</evidence>
<dbReference type="EMBL" id="FMWG01000027">
    <property type="protein sequence ID" value="SCZ74313.1"/>
    <property type="molecule type" value="Genomic_DNA"/>
</dbReference>
<dbReference type="InterPro" id="IPR051539">
    <property type="entry name" value="T4SS-coupling_protein"/>
</dbReference>
<keyword evidence="8" id="KW-1185">Reference proteome</keyword>
<dbReference type="RefSeq" id="WP_090221328.1">
    <property type="nucleotide sequence ID" value="NZ_FMWG01000027.1"/>
</dbReference>
<gene>
    <name evidence="7" type="ORF">SAMN04488118_1273</name>
</gene>
<dbReference type="InterPro" id="IPR003688">
    <property type="entry name" value="TraG/VirD4"/>
</dbReference>
<evidence type="ECO:0000256" key="6">
    <source>
        <dbReference type="ARBA" id="ARBA00023136"/>
    </source>
</evidence>
<evidence type="ECO:0000256" key="2">
    <source>
        <dbReference type="ARBA" id="ARBA00008806"/>
    </source>
</evidence>
<evidence type="ECO:0000256" key="1">
    <source>
        <dbReference type="ARBA" id="ARBA00004651"/>
    </source>
</evidence>
<accession>A0A1G5RJQ3</accession>
<keyword evidence="4" id="KW-0812">Transmembrane</keyword>
<dbReference type="Proteomes" id="UP000198767">
    <property type="component" value="Unassembled WGS sequence"/>
</dbReference>
<evidence type="ECO:0000313" key="7">
    <source>
        <dbReference type="EMBL" id="SCZ74313.1"/>
    </source>
</evidence>
<keyword evidence="6" id="KW-0472">Membrane</keyword>
<dbReference type="Pfam" id="PF02534">
    <property type="entry name" value="T4SS-DNA_transf"/>
    <property type="match status" value="1"/>
</dbReference>
<dbReference type="CDD" id="cd01127">
    <property type="entry name" value="TrwB_TraG_TraD_VirD4"/>
    <property type="match status" value="1"/>
</dbReference>
<comment type="similarity">
    <text evidence="2">Belongs to the VirD4/TraG family.</text>
</comment>
<evidence type="ECO:0000256" key="3">
    <source>
        <dbReference type="ARBA" id="ARBA00022475"/>
    </source>
</evidence>